<sequence>MICPGTSPAGRGLRETSPDEYGTGAYVSAPAETGLNAPVTSTGRVCVRAAWCAPEGERGRA</sequence>
<reference evidence="3" key="1">
    <citation type="submission" date="2016-03" db="EMBL/GenBank/DDBJ databases">
        <authorList>
            <person name="Loux Valentin"/>
        </authorList>
    </citation>
    <scope>NUCLEOTIDE SEQUENCE [LARGE SCALE GENOMIC DNA]</scope>
    <source>
        <strain evidence="3">C1</strain>
    </source>
</reference>
<name>A0AA45ZI99_ANAPH</name>
<evidence type="ECO:0000256" key="1">
    <source>
        <dbReference type="SAM" id="MobiDB-lite"/>
    </source>
</evidence>
<evidence type="ECO:0000313" key="2">
    <source>
        <dbReference type="EMBL" id="SBO15134.1"/>
    </source>
</evidence>
<dbReference type="AlphaFoldDB" id="A0AA45ZI99"/>
<feature type="region of interest" description="Disordered" evidence="1">
    <location>
        <begin position="1"/>
        <end position="25"/>
    </location>
</feature>
<dbReference type="EMBL" id="FLLR01000244">
    <property type="protein sequence ID" value="SBO15134.1"/>
    <property type="molecule type" value="Genomic_DNA"/>
</dbReference>
<dbReference type="Proteomes" id="UP000078419">
    <property type="component" value="Unassembled WGS sequence"/>
</dbReference>
<evidence type="ECO:0000313" key="3">
    <source>
        <dbReference type="Proteomes" id="UP000078419"/>
    </source>
</evidence>
<organism evidence="2 3">
    <name type="scientific">Anaplasma phagocytophilum</name>
    <name type="common">Ehrlichia phagocytophila</name>
    <dbReference type="NCBI Taxonomy" id="948"/>
    <lineage>
        <taxon>Bacteria</taxon>
        <taxon>Pseudomonadati</taxon>
        <taxon>Pseudomonadota</taxon>
        <taxon>Alphaproteobacteria</taxon>
        <taxon>Rickettsiales</taxon>
        <taxon>Anaplasmataceae</taxon>
        <taxon>Anaplasma</taxon>
        <taxon>phagocytophilum group</taxon>
    </lineage>
</organism>
<comment type="caution">
    <text evidence="2">The sequence shown here is derived from an EMBL/GenBank/DDBJ whole genome shotgun (WGS) entry which is preliminary data.</text>
</comment>
<accession>A0AA45ZI99</accession>
<protein>
    <submittedName>
        <fullName evidence="2">Uncharacterized protein</fullName>
    </submittedName>
</protein>
<proteinExistence type="predicted"/>
<gene>
    <name evidence="2" type="ORF">ANAPC1_01516</name>
</gene>